<protein>
    <submittedName>
        <fullName evidence="2">Uncharacterized protein</fullName>
    </submittedName>
</protein>
<organism evidence="2 3">
    <name type="scientific">Rotaria sordida</name>
    <dbReference type="NCBI Taxonomy" id="392033"/>
    <lineage>
        <taxon>Eukaryota</taxon>
        <taxon>Metazoa</taxon>
        <taxon>Spiralia</taxon>
        <taxon>Gnathifera</taxon>
        <taxon>Rotifera</taxon>
        <taxon>Eurotatoria</taxon>
        <taxon>Bdelloidea</taxon>
        <taxon>Philodinida</taxon>
        <taxon>Philodinidae</taxon>
        <taxon>Rotaria</taxon>
    </lineage>
</organism>
<gene>
    <name evidence="2" type="ORF">JXQ802_LOCUS43406</name>
    <name evidence="1" type="ORF">PYM288_LOCUS28234</name>
</gene>
<evidence type="ECO:0000313" key="1">
    <source>
        <dbReference type="EMBL" id="CAF1268151.1"/>
    </source>
</evidence>
<accession>A0A815WUV1</accession>
<sequence>MLENYALVLFWKNPSATEFENNNRKEFLNVMKDHMLFDQSLIDQPKDWEILINIERQRIFDMKSTTGNQGKDLRLFAASISLARLYQAQYHFYGDFKTENMNLSSVASKEVRFTIENILNPVLRIIAQSIILDMKNPFIFDDEQRDQLQWEIIILLQSLLPNLSLLQSTLLFVQCYTLHQTFSLAFQQMSKIIGEKLNETSTNNQCQEQEAAYIALRQVNNSDLSHYLSEFAKKKENLSDLFHFNSTIFHRYFSNTTSFKSSNTVLLSIMYLAELAFDAQILIIYTNDDEKRQISSWKEFKQLWNESSSDKKIMTFQVASWITHYLQKSDKDELHQIIRDVSSCLMIEKKAFSVVEKWFDYRTNKILRFFTQYAALQLVKEGLDISGSIDIINEIFDIDCGLRLKSLVECLFNSRFIQSTTIHQFLILLNTHIYYSLHISVYIYHKEMLELLLNLELKRIIANKHVLSSMSTKSFLSMVYGCSEDLQCYLAEHLYQFVNTQSELEHMIKDEYLAVIFKWIIQISYWNNYCEDIWKELYTYIFTYLHDHQFPRVHKAILYALCSMLVGSDPCRRHIFMQDYIIIHFEKIIYSYETYSEDVLSACLLIYGNYILKLQKSQINKNISDKMQYLLTNLFENSSSQIISIRAALCLIFIEQRNIMSTTVMNWFRNKWNITSEKRYNILLQQPLYTEAIYLSYETVDEVVKHINSDELIDRFIFDFYNYLYSEHSNSYNLFEYSPYYVHIALTIIKENFNRFCNAVKNSSFGEEKFKNELFYLYFHPTNKNRDSTALVKLYAAFGVLTIDLFDMLKWMKDHWDDDLWSYLRHIKKVSDRDVIEKLFELLDLMAYDTKSTHFSYFVKLLLQLAEVHVISLLEVQQRVAFVFNKLFCENISTEWRDENHILNLLLNSTCLKNELLLNSETEAVTENDIDEAFDREIQSVDKELALFLRKNHFLTNF</sequence>
<dbReference type="Proteomes" id="UP000663854">
    <property type="component" value="Unassembled WGS sequence"/>
</dbReference>
<dbReference type="EMBL" id="CAJNOH010002033">
    <property type="protein sequence ID" value="CAF1268151.1"/>
    <property type="molecule type" value="Genomic_DNA"/>
</dbReference>
<name>A0A815WUV1_9BILA</name>
<evidence type="ECO:0000313" key="3">
    <source>
        <dbReference type="Proteomes" id="UP000663870"/>
    </source>
</evidence>
<dbReference type="Proteomes" id="UP000663870">
    <property type="component" value="Unassembled WGS sequence"/>
</dbReference>
<dbReference type="AlphaFoldDB" id="A0A815WUV1"/>
<dbReference type="EMBL" id="CAJNOL010003124">
    <property type="protein sequence ID" value="CAF1547800.1"/>
    <property type="molecule type" value="Genomic_DNA"/>
</dbReference>
<keyword evidence="3" id="KW-1185">Reference proteome</keyword>
<comment type="caution">
    <text evidence="2">The sequence shown here is derived from an EMBL/GenBank/DDBJ whole genome shotgun (WGS) entry which is preliminary data.</text>
</comment>
<evidence type="ECO:0000313" key="2">
    <source>
        <dbReference type="EMBL" id="CAF1547800.1"/>
    </source>
</evidence>
<reference evidence="2" key="1">
    <citation type="submission" date="2021-02" db="EMBL/GenBank/DDBJ databases">
        <authorList>
            <person name="Nowell W R."/>
        </authorList>
    </citation>
    <scope>NUCLEOTIDE SEQUENCE</scope>
</reference>
<proteinExistence type="predicted"/>